<evidence type="ECO:0000313" key="7">
    <source>
        <dbReference type="Proteomes" id="UP001148313"/>
    </source>
</evidence>
<feature type="domain" description="Tyr recombinase" evidence="5">
    <location>
        <begin position="181"/>
        <end position="378"/>
    </location>
</feature>
<name>A0ABT4VTD1_9HYPH</name>
<dbReference type="PANTHER" id="PTHR30349">
    <property type="entry name" value="PHAGE INTEGRASE-RELATED"/>
    <property type="match status" value="1"/>
</dbReference>
<dbReference type="SUPFAM" id="SSF56349">
    <property type="entry name" value="DNA breaking-rejoining enzymes"/>
    <property type="match status" value="1"/>
</dbReference>
<evidence type="ECO:0000256" key="2">
    <source>
        <dbReference type="ARBA" id="ARBA00022908"/>
    </source>
</evidence>
<keyword evidence="2" id="KW-0229">DNA integration</keyword>
<dbReference type="PROSITE" id="PS51898">
    <property type="entry name" value="TYR_RECOMBINASE"/>
    <property type="match status" value="1"/>
</dbReference>
<keyword evidence="3" id="KW-0238">DNA-binding</keyword>
<dbReference type="InterPro" id="IPR050090">
    <property type="entry name" value="Tyrosine_recombinase_XerCD"/>
</dbReference>
<dbReference type="Gene3D" id="1.10.150.130">
    <property type="match status" value="1"/>
</dbReference>
<protein>
    <submittedName>
        <fullName evidence="6">Site-specific integrase</fullName>
    </submittedName>
</protein>
<gene>
    <name evidence="6" type="ORF">OOZ53_21100</name>
</gene>
<evidence type="ECO:0000313" key="6">
    <source>
        <dbReference type="EMBL" id="MDA4847869.1"/>
    </source>
</evidence>
<dbReference type="InterPro" id="IPR011010">
    <property type="entry name" value="DNA_brk_join_enz"/>
</dbReference>
<keyword evidence="7" id="KW-1185">Reference proteome</keyword>
<evidence type="ECO:0000256" key="3">
    <source>
        <dbReference type="ARBA" id="ARBA00023125"/>
    </source>
</evidence>
<dbReference type="Gene3D" id="1.10.443.10">
    <property type="entry name" value="Intergrase catalytic core"/>
    <property type="match status" value="1"/>
</dbReference>
<dbReference type="InterPro" id="IPR013762">
    <property type="entry name" value="Integrase-like_cat_sf"/>
</dbReference>
<evidence type="ECO:0000259" key="5">
    <source>
        <dbReference type="PROSITE" id="PS51898"/>
    </source>
</evidence>
<comment type="caution">
    <text evidence="6">The sequence shown here is derived from an EMBL/GenBank/DDBJ whole genome shotgun (WGS) entry which is preliminary data.</text>
</comment>
<dbReference type="Pfam" id="PF00589">
    <property type="entry name" value="Phage_integrase"/>
    <property type="match status" value="1"/>
</dbReference>
<accession>A0ABT4VTD1</accession>
<dbReference type="PANTHER" id="PTHR30349:SF41">
    <property type="entry name" value="INTEGRASE_RECOMBINASE PROTEIN MJ0367-RELATED"/>
    <property type="match status" value="1"/>
</dbReference>
<evidence type="ECO:0000256" key="1">
    <source>
        <dbReference type="ARBA" id="ARBA00008857"/>
    </source>
</evidence>
<dbReference type="InterPro" id="IPR002104">
    <property type="entry name" value="Integrase_catalytic"/>
</dbReference>
<dbReference type="EMBL" id="JAPJZH010000016">
    <property type="protein sequence ID" value="MDA4847869.1"/>
    <property type="molecule type" value="Genomic_DNA"/>
</dbReference>
<sequence>MAKIRKRSWTTKTGERRTAWQLNYVDSDGNLQQKQFGTKRDADDERIRVEGQIARGVHVPDKRSATVADAAKAFLSDFENLVETGKRARITLNGYDQHVRLHLLPFEIANSKISRLNGPDCVNYARELESNRSDDLAQRVFSTFRMIIDYSLGQGCIGSNPAKAVSVRTASGWNTDDEPLDIPPLVTLKKVLQVSSTFDKRGRAEAFVSVLLFQALRASELRALTRRSIVLSNPSPEIQVRRKADRWNNIERVKTKNSIRNVPIGPRTVKALRKWMLACPTSKDGLIFGNGIGKVESYANYYNRLWVPLLIASGIIEGGEPPPFGMHSLRHAGISLWIKNGATPKQVKTWAGHASIQTTWDIYGHLWREYQDERKAAKAAEQALFSR</sequence>
<proteinExistence type="inferred from homology"/>
<comment type="similarity">
    <text evidence="1">Belongs to the 'phage' integrase family.</text>
</comment>
<dbReference type="CDD" id="cd01189">
    <property type="entry name" value="INT_ICEBs1_C_like"/>
    <property type="match status" value="1"/>
</dbReference>
<dbReference type="RefSeq" id="WP_271091712.1">
    <property type="nucleotide sequence ID" value="NZ_JAPJZH010000016.1"/>
</dbReference>
<organism evidence="6 7">
    <name type="scientific">Hoeflea poritis</name>
    <dbReference type="NCBI Taxonomy" id="2993659"/>
    <lineage>
        <taxon>Bacteria</taxon>
        <taxon>Pseudomonadati</taxon>
        <taxon>Pseudomonadota</taxon>
        <taxon>Alphaproteobacteria</taxon>
        <taxon>Hyphomicrobiales</taxon>
        <taxon>Rhizobiaceae</taxon>
        <taxon>Hoeflea</taxon>
    </lineage>
</organism>
<keyword evidence="4" id="KW-0233">DNA recombination</keyword>
<dbReference type="InterPro" id="IPR010998">
    <property type="entry name" value="Integrase_recombinase_N"/>
</dbReference>
<reference evidence="6" key="1">
    <citation type="submission" date="2022-11" db="EMBL/GenBank/DDBJ databases">
        <title>Hoeflea poritis sp. nov., isolated from scleractinian coral Porites lutea.</title>
        <authorList>
            <person name="Zhang G."/>
            <person name="Wei Q."/>
            <person name="Cai L."/>
        </authorList>
    </citation>
    <scope>NUCLEOTIDE SEQUENCE</scope>
    <source>
        <strain evidence="6">E7-10</strain>
    </source>
</reference>
<dbReference type="Proteomes" id="UP001148313">
    <property type="component" value="Unassembled WGS sequence"/>
</dbReference>
<evidence type="ECO:0000256" key="4">
    <source>
        <dbReference type="ARBA" id="ARBA00023172"/>
    </source>
</evidence>